<evidence type="ECO:0000256" key="4">
    <source>
        <dbReference type="ARBA" id="ARBA00022490"/>
    </source>
</evidence>
<dbReference type="Pfam" id="PF00288">
    <property type="entry name" value="GHMP_kinases_N"/>
    <property type="match status" value="1"/>
</dbReference>
<dbReference type="InterPro" id="IPR006204">
    <property type="entry name" value="GHMP_kinase_N_dom"/>
</dbReference>
<evidence type="ECO:0000313" key="15">
    <source>
        <dbReference type="EMBL" id="KGE71206.1"/>
    </source>
</evidence>
<evidence type="ECO:0000259" key="13">
    <source>
        <dbReference type="Pfam" id="PF00288"/>
    </source>
</evidence>
<keyword evidence="11" id="KW-0443">Lipid metabolism</keyword>
<keyword evidence="10" id="KW-0460">Magnesium</keyword>
<feature type="domain" description="GHMP kinase C-terminal" evidence="14">
    <location>
        <begin position="256"/>
        <end position="324"/>
    </location>
</feature>
<comment type="subcellular location">
    <subcellularLocation>
        <location evidence="1">Cytoplasm</location>
    </subcellularLocation>
</comment>
<keyword evidence="8" id="KW-0418">Kinase</keyword>
<dbReference type="UniPathway" id="UPA00057">
    <property type="reaction ID" value="UER00098"/>
</dbReference>
<evidence type="ECO:0000256" key="11">
    <source>
        <dbReference type="ARBA" id="ARBA00023098"/>
    </source>
</evidence>
<dbReference type="eggNOG" id="COG1577">
    <property type="taxonomic scope" value="Bacteria"/>
</dbReference>
<sequence>MDQIVGRASGKLLLFGEHAAVYGHPALGCGLSKTCSVTLIPEPQSTDLRLPYLEELAPEASQELVTTMKRLVPGFTLPGGTFHVESDIPVSAGMGSSAALCGALSQILLSLAGEDHPGLLSLLPETEHLEGWSPEERRFHLLWYIANELEHVFHGTPSGIDTALALSQGTLALFPRPRQLPDVLPLADPGLPLLIGALPRQSSTKQLVSSIRSAMIKEDPDTEEAMEHLGDCAHRAIQLLETPTPWDQWTAASRVTLGQTMNRAHQILSSLGLSTAQVDQILTKAETMGALGSKLSGAGGGGTFIILARDKESAADIAGGLNDYARQSGIDLLTPLTLI</sequence>
<protein>
    <recommendedName>
        <fullName evidence="3">mevalonate kinase</fullName>
        <ecNumber evidence="3">2.7.1.36</ecNumber>
    </recommendedName>
</protein>
<evidence type="ECO:0000256" key="6">
    <source>
        <dbReference type="ARBA" id="ARBA00022679"/>
    </source>
</evidence>
<dbReference type="GO" id="GO:0019287">
    <property type="term" value="P:isopentenyl diphosphate biosynthetic process, mevalonate pathway"/>
    <property type="evidence" value="ECO:0007669"/>
    <property type="project" value="UniProtKB-UniPathway"/>
</dbReference>
<dbReference type="Pfam" id="PF08544">
    <property type="entry name" value="GHMP_kinases_C"/>
    <property type="match status" value="1"/>
</dbReference>
<dbReference type="InterPro" id="IPR036554">
    <property type="entry name" value="GHMP_kinase_C_sf"/>
</dbReference>
<dbReference type="PANTHER" id="PTHR43290:SF2">
    <property type="entry name" value="MEVALONATE KINASE"/>
    <property type="match status" value="1"/>
</dbReference>
<dbReference type="Gene3D" id="3.30.70.890">
    <property type="entry name" value="GHMP kinase, C-terminal domain"/>
    <property type="match status" value="1"/>
</dbReference>
<reference evidence="15 16" key="1">
    <citation type="submission" date="2014-05" db="EMBL/GenBank/DDBJ databases">
        <title>De novo Genome Sequence of Spirocheata sp.</title>
        <authorList>
            <person name="Shivani Y."/>
            <person name="Subhash Y."/>
            <person name="Tushar L."/>
            <person name="Sasikala C."/>
            <person name="Ramana C.V."/>
        </authorList>
    </citation>
    <scope>NUCLEOTIDE SEQUENCE [LARGE SCALE GENOMIC DNA]</scope>
    <source>
        <strain evidence="15 16">JC230</strain>
    </source>
</reference>
<dbReference type="InterPro" id="IPR013750">
    <property type="entry name" value="GHMP_kinase_C_dom"/>
</dbReference>
<dbReference type="EMBL" id="JNUP01000067">
    <property type="protein sequence ID" value="KGE71206.1"/>
    <property type="molecule type" value="Genomic_DNA"/>
</dbReference>
<feature type="domain" description="GHMP kinase N-terminal" evidence="13">
    <location>
        <begin position="70"/>
        <end position="167"/>
    </location>
</feature>
<dbReference type="STRING" id="1480694.DC28_12165"/>
<comment type="caution">
    <text evidence="15">The sequence shown here is derived from an EMBL/GenBank/DDBJ whole genome shotgun (WGS) entry which is preliminary data.</text>
</comment>
<dbReference type="InterPro" id="IPR006205">
    <property type="entry name" value="Mev_gal_kin"/>
</dbReference>
<evidence type="ECO:0000256" key="10">
    <source>
        <dbReference type="ARBA" id="ARBA00022842"/>
    </source>
</evidence>
<evidence type="ECO:0000256" key="8">
    <source>
        <dbReference type="ARBA" id="ARBA00022777"/>
    </source>
</evidence>
<evidence type="ECO:0000256" key="3">
    <source>
        <dbReference type="ARBA" id="ARBA00012103"/>
    </source>
</evidence>
<organism evidence="15 16">
    <name type="scientific">Spirochaeta lutea</name>
    <dbReference type="NCBI Taxonomy" id="1480694"/>
    <lineage>
        <taxon>Bacteria</taxon>
        <taxon>Pseudomonadati</taxon>
        <taxon>Spirochaetota</taxon>
        <taxon>Spirochaetia</taxon>
        <taxon>Spirochaetales</taxon>
        <taxon>Spirochaetaceae</taxon>
        <taxon>Spirochaeta</taxon>
    </lineage>
</organism>
<gene>
    <name evidence="15" type="ORF">DC28_12165</name>
</gene>
<keyword evidence="9" id="KW-0067">ATP-binding</keyword>
<dbReference type="InterPro" id="IPR020568">
    <property type="entry name" value="Ribosomal_Su5_D2-typ_SF"/>
</dbReference>
<evidence type="ECO:0000256" key="5">
    <source>
        <dbReference type="ARBA" id="ARBA00022516"/>
    </source>
</evidence>
<keyword evidence="5" id="KW-0444">Lipid biosynthesis</keyword>
<evidence type="ECO:0000256" key="2">
    <source>
        <dbReference type="ARBA" id="ARBA00006495"/>
    </source>
</evidence>
<evidence type="ECO:0000256" key="1">
    <source>
        <dbReference type="ARBA" id="ARBA00004496"/>
    </source>
</evidence>
<dbReference type="InterPro" id="IPR006203">
    <property type="entry name" value="GHMP_knse_ATP-bd_CS"/>
</dbReference>
<name>A0A098QUE4_9SPIO</name>
<dbReference type="SUPFAM" id="SSF55060">
    <property type="entry name" value="GHMP Kinase, C-terminal domain"/>
    <property type="match status" value="1"/>
</dbReference>
<keyword evidence="4" id="KW-0963">Cytoplasm</keyword>
<dbReference type="NCBIfam" id="TIGR00549">
    <property type="entry name" value="mevalon_kin"/>
    <property type="match status" value="1"/>
</dbReference>
<proteinExistence type="inferred from homology"/>
<dbReference type="SUPFAM" id="SSF54211">
    <property type="entry name" value="Ribosomal protein S5 domain 2-like"/>
    <property type="match status" value="1"/>
</dbReference>
<evidence type="ECO:0000313" key="16">
    <source>
        <dbReference type="Proteomes" id="UP000029692"/>
    </source>
</evidence>
<keyword evidence="6" id="KW-0808">Transferase</keyword>
<keyword evidence="7" id="KW-0547">Nucleotide-binding</keyword>
<dbReference type="GO" id="GO:0004496">
    <property type="term" value="F:mevalonate kinase activity"/>
    <property type="evidence" value="ECO:0007669"/>
    <property type="project" value="UniProtKB-EC"/>
</dbReference>
<dbReference type="PANTHER" id="PTHR43290">
    <property type="entry name" value="MEVALONATE KINASE"/>
    <property type="match status" value="1"/>
</dbReference>
<dbReference type="PROSITE" id="PS00627">
    <property type="entry name" value="GHMP_KINASES_ATP"/>
    <property type="match status" value="1"/>
</dbReference>
<evidence type="ECO:0000256" key="9">
    <source>
        <dbReference type="ARBA" id="ARBA00022840"/>
    </source>
</evidence>
<keyword evidence="16" id="KW-1185">Reference proteome</keyword>
<comment type="pathway">
    <text evidence="12">Isoprenoid biosynthesis; isopentenyl diphosphate biosynthesis via mevalonate pathway; isopentenyl diphosphate from (R)-mevalonate: step 1/3.</text>
</comment>
<dbReference type="InterPro" id="IPR014721">
    <property type="entry name" value="Ribsml_uS5_D2-typ_fold_subgr"/>
</dbReference>
<dbReference type="GO" id="GO:0005829">
    <property type="term" value="C:cytosol"/>
    <property type="evidence" value="ECO:0007669"/>
    <property type="project" value="TreeGrafter"/>
</dbReference>
<dbReference type="AlphaFoldDB" id="A0A098QUE4"/>
<comment type="similarity">
    <text evidence="2">Belongs to the GHMP kinase family. Mevalonate kinase subfamily.</text>
</comment>
<evidence type="ECO:0000256" key="12">
    <source>
        <dbReference type="ARBA" id="ARBA00029438"/>
    </source>
</evidence>
<dbReference type="PRINTS" id="PR00959">
    <property type="entry name" value="MEVGALKINASE"/>
</dbReference>
<evidence type="ECO:0000256" key="7">
    <source>
        <dbReference type="ARBA" id="ARBA00022741"/>
    </source>
</evidence>
<dbReference type="EC" id="2.7.1.36" evidence="3"/>
<evidence type="ECO:0000259" key="14">
    <source>
        <dbReference type="Pfam" id="PF08544"/>
    </source>
</evidence>
<dbReference type="RefSeq" id="WP_037548890.1">
    <property type="nucleotide sequence ID" value="NZ_JNUP01000067.1"/>
</dbReference>
<dbReference type="Gene3D" id="3.30.230.10">
    <property type="match status" value="1"/>
</dbReference>
<dbReference type="GO" id="GO:0005524">
    <property type="term" value="F:ATP binding"/>
    <property type="evidence" value="ECO:0007669"/>
    <property type="project" value="UniProtKB-KW"/>
</dbReference>
<dbReference type="Proteomes" id="UP000029692">
    <property type="component" value="Unassembled WGS sequence"/>
</dbReference>
<dbReference type="OrthoDB" id="9764892at2"/>
<accession>A0A098QUE4</accession>